<dbReference type="PANTHER" id="PTHR24252">
    <property type="entry name" value="ACROSIN-RELATED"/>
    <property type="match status" value="1"/>
</dbReference>
<dbReference type="AlphaFoldDB" id="A0A835GUM7"/>
<evidence type="ECO:0000256" key="2">
    <source>
        <dbReference type="ARBA" id="ARBA00022525"/>
    </source>
</evidence>
<evidence type="ECO:0000256" key="4">
    <source>
        <dbReference type="ARBA" id="ARBA00022801"/>
    </source>
</evidence>
<dbReference type="InterPro" id="IPR035914">
    <property type="entry name" value="Sperma_CUB_dom_sf"/>
</dbReference>
<keyword evidence="3" id="KW-0645">Protease</keyword>
<evidence type="ECO:0000313" key="11">
    <source>
        <dbReference type="EMBL" id="KAF9423410.1"/>
    </source>
</evidence>
<dbReference type="Pfam" id="PF00089">
    <property type="entry name" value="Trypsin"/>
    <property type="match status" value="1"/>
</dbReference>
<dbReference type="SUPFAM" id="SSF49854">
    <property type="entry name" value="Spermadhesin, CUB domain"/>
    <property type="match status" value="1"/>
</dbReference>
<keyword evidence="12" id="KW-1185">Reference proteome</keyword>
<sequence>MKFALLLLLWLVDHSLSQNACDFYTDVAAGSSQVFSNPNYPGPYPKGSQCRWTARCPPGYNCRINCPQIQIPQSPGCSMDRFLVSRSGDPQLIAAETYCGPGSVYLTSIGQILTVGLISSANSSGGTFRCQITAVPSETPSPTPQCTCGVRNRNRIVGGQETGINEFPMMAALVDLQIRTIKCGGAIITSRHVLTAAHCLYRQNPANYAIVVGEHNIDIGDSPATKAYAIAGAVIHPLYTPVVYDYDCAIVTTVQTIEFSQLVMPVCLPFKFSNNDFAGARVTAIGWGTLFIGGPKPKALMKVDLDVISQATCRQTYSRLTDRQMCTFTPGKDACQDDSGGPLLYTDPATGLLYNVGMVSFGNFCASDNPGVNTRVTSLLDWIVANTQPILQYCVK</sequence>
<evidence type="ECO:0000259" key="9">
    <source>
        <dbReference type="PROSITE" id="PS01180"/>
    </source>
</evidence>
<keyword evidence="2" id="KW-0964">Secreted</keyword>
<feature type="chain" id="PRO_5032270940" description="Venom serine protease 34" evidence="8">
    <location>
        <begin position="18"/>
        <end position="396"/>
    </location>
</feature>
<dbReference type="Proteomes" id="UP000648187">
    <property type="component" value="Unassembled WGS sequence"/>
</dbReference>
<evidence type="ECO:0000313" key="12">
    <source>
        <dbReference type="Proteomes" id="UP000648187"/>
    </source>
</evidence>
<dbReference type="InterPro" id="IPR018114">
    <property type="entry name" value="TRYPSIN_HIS"/>
</dbReference>
<accession>A0A835GUM7</accession>
<dbReference type="GO" id="GO:0004252">
    <property type="term" value="F:serine-type endopeptidase activity"/>
    <property type="evidence" value="ECO:0007669"/>
    <property type="project" value="InterPro"/>
</dbReference>
<dbReference type="InterPro" id="IPR001254">
    <property type="entry name" value="Trypsin_dom"/>
</dbReference>
<dbReference type="GO" id="GO:0006508">
    <property type="term" value="P:proteolysis"/>
    <property type="evidence" value="ECO:0007669"/>
    <property type="project" value="UniProtKB-KW"/>
</dbReference>
<dbReference type="GO" id="GO:0005576">
    <property type="term" value="C:extracellular region"/>
    <property type="evidence" value="ECO:0007669"/>
    <property type="project" value="UniProtKB-SubCell"/>
</dbReference>
<evidence type="ECO:0000256" key="8">
    <source>
        <dbReference type="SAM" id="SignalP"/>
    </source>
</evidence>
<dbReference type="FunFam" id="2.40.10.10:FF:000015">
    <property type="entry name" value="Atrial natriuretic peptide-converting enzyme"/>
    <property type="match status" value="1"/>
</dbReference>
<gene>
    <name evidence="11" type="ORF">HW555_001219</name>
</gene>
<evidence type="ECO:0000256" key="7">
    <source>
        <dbReference type="PROSITE-ProRule" id="PRU00059"/>
    </source>
</evidence>
<evidence type="ECO:0008006" key="13">
    <source>
        <dbReference type="Google" id="ProtNLM"/>
    </source>
</evidence>
<dbReference type="PROSITE" id="PS01180">
    <property type="entry name" value="CUB"/>
    <property type="match status" value="1"/>
</dbReference>
<evidence type="ECO:0000256" key="6">
    <source>
        <dbReference type="ARBA" id="ARBA00023157"/>
    </source>
</evidence>
<dbReference type="CDD" id="cd00190">
    <property type="entry name" value="Tryp_SPc"/>
    <property type="match status" value="1"/>
</dbReference>
<dbReference type="PRINTS" id="PR00722">
    <property type="entry name" value="CHYMOTRYPSIN"/>
</dbReference>
<dbReference type="PANTHER" id="PTHR24252:SF7">
    <property type="entry name" value="HYALIN"/>
    <property type="match status" value="1"/>
</dbReference>
<keyword evidence="8" id="KW-0732">Signal</keyword>
<evidence type="ECO:0000256" key="3">
    <source>
        <dbReference type="ARBA" id="ARBA00022670"/>
    </source>
</evidence>
<dbReference type="SMART" id="SM00042">
    <property type="entry name" value="CUB"/>
    <property type="match status" value="1"/>
</dbReference>
<name>A0A835GUM7_SPOEX</name>
<dbReference type="InterPro" id="IPR009003">
    <property type="entry name" value="Peptidase_S1_PA"/>
</dbReference>
<comment type="caution">
    <text evidence="7">Lacks conserved residue(s) required for the propagation of feature annotation.</text>
</comment>
<reference evidence="11" key="1">
    <citation type="submission" date="2020-08" db="EMBL/GenBank/DDBJ databases">
        <title>Spodoptera exigua strain:BAW_Kor-Di-RS1 Genome sequencing and assembly.</title>
        <authorList>
            <person name="Kim J."/>
            <person name="Nam H.Y."/>
            <person name="Kwon M."/>
            <person name="Choi J.H."/>
            <person name="Cho S.R."/>
            <person name="Kim G.-H."/>
        </authorList>
    </citation>
    <scope>NUCLEOTIDE SEQUENCE</scope>
    <source>
        <strain evidence="11">BAW_Kor-Di-RS1</strain>
        <tissue evidence="11">Whole-body</tissue>
    </source>
</reference>
<dbReference type="InterPro" id="IPR001314">
    <property type="entry name" value="Peptidase_S1A"/>
</dbReference>
<dbReference type="Gene3D" id="2.40.10.10">
    <property type="entry name" value="Trypsin-like serine proteases"/>
    <property type="match status" value="1"/>
</dbReference>
<proteinExistence type="predicted"/>
<dbReference type="SUPFAM" id="SSF50494">
    <property type="entry name" value="Trypsin-like serine proteases"/>
    <property type="match status" value="1"/>
</dbReference>
<comment type="caution">
    <text evidence="11">The sequence shown here is derived from an EMBL/GenBank/DDBJ whole genome shotgun (WGS) entry which is preliminary data.</text>
</comment>
<dbReference type="InterPro" id="IPR000859">
    <property type="entry name" value="CUB_dom"/>
</dbReference>
<dbReference type="SMART" id="SM00020">
    <property type="entry name" value="Tryp_SPc"/>
    <property type="match status" value="1"/>
</dbReference>
<keyword evidence="6" id="KW-1015">Disulfide bond</keyword>
<keyword evidence="5" id="KW-0720">Serine protease</keyword>
<dbReference type="PROSITE" id="PS50240">
    <property type="entry name" value="TRYPSIN_DOM"/>
    <property type="match status" value="1"/>
</dbReference>
<feature type="domain" description="CUB" evidence="9">
    <location>
        <begin position="21"/>
        <end position="135"/>
    </location>
</feature>
<keyword evidence="4" id="KW-0378">Hydrolase</keyword>
<evidence type="ECO:0000256" key="1">
    <source>
        <dbReference type="ARBA" id="ARBA00004613"/>
    </source>
</evidence>
<dbReference type="EMBL" id="JACKWZ010000009">
    <property type="protein sequence ID" value="KAF9423410.1"/>
    <property type="molecule type" value="Genomic_DNA"/>
</dbReference>
<evidence type="ECO:0000259" key="10">
    <source>
        <dbReference type="PROSITE" id="PS50240"/>
    </source>
</evidence>
<dbReference type="PROSITE" id="PS00134">
    <property type="entry name" value="TRYPSIN_HIS"/>
    <property type="match status" value="1"/>
</dbReference>
<comment type="subcellular location">
    <subcellularLocation>
        <location evidence="1">Secreted</location>
    </subcellularLocation>
</comment>
<dbReference type="CDD" id="cd00041">
    <property type="entry name" value="CUB"/>
    <property type="match status" value="1"/>
</dbReference>
<evidence type="ECO:0000256" key="5">
    <source>
        <dbReference type="ARBA" id="ARBA00022825"/>
    </source>
</evidence>
<organism evidence="11 12">
    <name type="scientific">Spodoptera exigua</name>
    <name type="common">Beet armyworm</name>
    <name type="synonym">Noctua fulgens</name>
    <dbReference type="NCBI Taxonomy" id="7107"/>
    <lineage>
        <taxon>Eukaryota</taxon>
        <taxon>Metazoa</taxon>
        <taxon>Ecdysozoa</taxon>
        <taxon>Arthropoda</taxon>
        <taxon>Hexapoda</taxon>
        <taxon>Insecta</taxon>
        <taxon>Pterygota</taxon>
        <taxon>Neoptera</taxon>
        <taxon>Endopterygota</taxon>
        <taxon>Lepidoptera</taxon>
        <taxon>Glossata</taxon>
        <taxon>Ditrysia</taxon>
        <taxon>Noctuoidea</taxon>
        <taxon>Noctuidae</taxon>
        <taxon>Amphipyrinae</taxon>
        <taxon>Spodoptera</taxon>
    </lineage>
</organism>
<dbReference type="InterPro" id="IPR043504">
    <property type="entry name" value="Peptidase_S1_PA_chymotrypsin"/>
</dbReference>
<feature type="signal peptide" evidence="8">
    <location>
        <begin position="1"/>
        <end position="17"/>
    </location>
</feature>
<feature type="domain" description="Peptidase S1" evidence="10">
    <location>
        <begin position="156"/>
        <end position="388"/>
    </location>
</feature>
<dbReference type="Gene3D" id="2.60.120.290">
    <property type="entry name" value="Spermadhesin, CUB domain"/>
    <property type="match status" value="1"/>
</dbReference>
<dbReference type="Pfam" id="PF00431">
    <property type="entry name" value="CUB"/>
    <property type="match status" value="1"/>
</dbReference>
<protein>
    <recommendedName>
        <fullName evidence="13">Venom serine protease 34</fullName>
    </recommendedName>
</protein>